<organism evidence="1 2">
    <name type="scientific">Octopus vulgaris</name>
    <name type="common">Common octopus</name>
    <dbReference type="NCBI Taxonomy" id="6645"/>
    <lineage>
        <taxon>Eukaryota</taxon>
        <taxon>Metazoa</taxon>
        <taxon>Spiralia</taxon>
        <taxon>Lophotrochozoa</taxon>
        <taxon>Mollusca</taxon>
        <taxon>Cephalopoda</taxon>
        <taxon>Coleoidea</taxon>
        <taxon>Octopodiformes</taxon>
        <taxon>Octopoda</taxon>
        <taxon>Incirrata</taxon>
        <taxon>Octopodidae</taxon>
        <taxon>Octopus</taxon>
    </lineage>
</organism>
<protein>
    <submittedName>
        <fullName evidence="1">Uncharacterized protein</fullName>
    </submittedName>
</protein>
<proteinExistence type="predicted"/>
<keyword evidence="2" id="KW-1185">Reference proteome</keyword>
<evidence type="ECO:0000313" key="1">
    <source>
        <dbReference type="EMBL" id="CAI9726607.1"/>
    </source>
</evidence>
<name>A0AA36F6U1_OCTVU</name>
<evidence type="ECO:0000313" key="2">
    <source>
        <dbReference type="Proteomes" id="UP001162480"/>
    </source>
</evidence>
<reference evidence="1" key="1">
    <citation type="submission" date="2023-08" db="EMBL/GenBank/DDBJ databases">
        <authorList>
            <person name="Alioto T."/>
            <person name="Alioto T."/>
            <person name="Gomez Garrido J."/>
        </authorList>
    </citation>
    <scope>NUCLEOTIDE SEQUENCE</scope>
</reference>
<dbReference type="AlphaFoldDB" id="A0AA36F6U1"/>
<dbReference type="Proteomes" id="UP001162480">
    <property type="component" value="Chromosome 8"/>
</dbReference>
<accession>A0AA36F6U1</accession>
<dbReference type="EMBL" id="OX597821">
    <property type="protein sequence ID" value="CAI9726607.1"/>
    <property type="molecule type" value="Genomic_DNA"/>
</dbReference>
<sequence length="70" mass="8327">MQDTLEVKEVDPMQYKKDHKEQMKKISTEENVARCSHHTQKRKGDCLDMFHRLFVGHIKNVPYSLCYKSS</sequence>
<gene>
    <name evidence="1" type="ORF">OCTVUL_1B025613</name>
</gene>